<dbReference type="InterPro" id="IPR011059">
    <property type="entry name" value="Metal-dep_hydrolase_composite"/>
</dbReference>
<feature type="binding site" evidence="8">
    <location>
        <position position="192"/>
    </location>
    <ligand>
        <name>Zn(2+)</name>
        <dbReference type="ChEBI" id="CHEBI:29105"/>
    </ligand>
</feature>
<dbReference type="PIRSF" id="PIRSF038994">
    <property type="entry name" value="NagA"/>
    <property type="match status" value="1"/>
</dbReference>
<feature type="binding site" evidence="8">
    <location>
        <position position="213"/>
    </location>
    <ligand>
        <name>Zn(2+)</name>
        <dbReference type="ChEBI" id="CHEBI:29105"/>
    </ligand>
</feature>
<gene>
    <name evidence="10" type="primary">nagA</name>
    <name evidence="10" type="ORF">SPHINGO8BC_150466</name>
</gene>
<evidence type="ECO:0000313" key="10">
    <source>
        <dbReference type="EMBL" id="VXC68342.1"/>
    </source>
</evidence>
<feature type="domain" description="Amidohydrolase-related" evidence="9">
    <location>
        <begin position="54"/>
        <end position="366"/>
    </location>
</feature>
<evidence type="ECO:0000256" key="3">
    <source>
        <dbReference type="ARBA" id="ARBA00022801"/>
    </source>
</evidence>
<dbReference type="PANTHER" id="PTHR11113">
    <property type="entry name" value="N-ACETYLGLUCOSAMINE-6-PHOSPHATE DEACETYLASE"/>
    <property type="match status" value="1"/>
</dbReference>
<feature type="binding site" evidence="7">
    <location>
        <position position="224"/>
    </location>
    <ligand>
        <name>substrate</name>
    </ligand>
</feature>
<dbReference type="GO" id="GO:0008448">
    <property type="term" value="F:N-acetylglucosamine-6-phosphate deacetylase activity"/>
    <property type="evidence" value="ECO:0007669"/>
    <property type="project" value="InterPro"/>
</dbReference>
<evidence type="ECO:0000313" key="11">
    <source>
        <dbReference type="Proteomes" id="UP000432350"/>
    </source>
</evidence>
<sequence>MNNKIALFGGKIYTGESILEQRALLISEGKIVAIVHDDEVPADYTSYPVGGSNICAGLIDLQLYGDGSDLYSAERSVASLERIAEGLVRKGTTSFMMTLATNTIPVFKDAIRVAEGFRHDAFLGLHLEGPFLNPKKRGAHPAELIIEPTKEKIDDLLSGNQVVKMMTIAPECIADDVLQHLQGYNLLLSAGHSDATFEEGTRGYDLGIPTSTHLFNAMSPLHHREVGLVGAIFNHPTAQASIIVDGHHVSFEAVKIAKRQMGDRLFMITDAVAACDKDIYHHVLNDGYYALPDGTISGAAISLLEGVKNAVQKVGIPLDEAIRMATRYPANLLKRTDIGNLNKGSIANVIVFNDDFKLEQVIFNGEFKR</sequence>
<dbReference type="GO" id="GO:0006046">
    <property type="term" value="P:N-acetylglucosamine catabolic process"/>
    <property type="evidence" value="ECO:0007669"/>
    <property type="project" value="TreeGrafter"/>
</dbReference>
<dbReference type="NCBIfam" id="TIGR00221">
    <property type="entry name" value="nagA"/>
    <property type="match status" value="1"/>
</dbReference>
<keyword evidence="4 5" id="KW-0119">Carbohydrate metabolism</keyword>
<dbReference type="PANTHER" id="PTHR11113:SF14">
    <property type="entry name" value="N-ACETYLGLUCOSAMINE-6-PHOSPHATE DEACETYLASE"/>
    <property type="match status" value="1"/>
</dbReference>
<dbReference type="SUPFAM" id="SSF51556">
    <property type="entry name" value="Metallo-dependent hydrolases"/>
    <property type="match status" value="1"/>
</dbReference>
<feature type="binding site" evidence="7">
    <location>
        <begin position="296"/>
        <end position="298"/>
    </location>
    <ligand>
        <name>substrate</name>
    </ligand>
</feature>
<keyword evidence="2 8" id="KW-0479">Metal-binding</keyword>
<accession>A0A654AKA3</accession>
<dbReference type="InterPro" id="IPR006680">
    <property type="entry name" value="Amidohydro-rel"/>
</dbReference>
<dbReference type="AlphaFoldDB" id="A0A654AKA3"/>
<evidence type="ECO:0000256" key="1">
    <source>
        <dbReference type="ARBA" id="ARBA00010716"/>
    </source>
</evidence>
<dbReference type="RefSeq" id="WP_159333460.1">
    <property type="nucleotide sequence ID" value="NZ_DAMBWX010000035.1"/>
</dbReference>
<dbReference type="SUPFAM" id="SSF51338">
    <property type="entry name" value="Composite domain of metallo-dependent hydrolases"/>
    <property type="match status" value="1"/>
</dbReference>
<name>A0A654AKA3_SPHMU</name>
<feature type="active site" description="Proton donor/acceptor" evidence="6">
    <location>
        <position position="270"/>
    </location>
</feature>
<dbReference type="Gene3D" id="3.20.20.140">
    <property type="entry name" value="Metal-dependent hydrolases"/>
    <property type="match status" value="1"/>
</dbReference>
<evidence type="ECO:0000256" key="2">
    <source>
        <dbReference type="ARBA" id="ARBA00022723"/>
    </source>
</evidence>
<feature type="binding site" evidence="7">
    <location>
        <position position="139"/>
    </location>
    <ligand>
        <name>substrate</name>
    </ligand>
</feature>
<dbReference type="EMBL" id="CABWMV010000007">
    <property type="protein sequence ID" value="VXC68342.1"/>
    <property type="molecule type" value="Genomic_DNA"/>
</dbReference>
<evidence type="ECO:0000256" key="7">
    <source>
        <dbReference type="PIRSR" id="PIRSR038994-2"/>
    </source>
</evidence>
<protein>
    <submittedName>
        <fullName evidence="10">N-acetylglucosamine-6-phosphate deacetylase</fullName>
    </submittedName>
</protein>
<dbReference type="GO" id="GO:0046872">
    <property type="term" value="F:metal ion binding"/>
    <property type="evidence" value="ECO:0007669"/>
    <property type="project" value="UniProtKB-KW"/>
</dbReference>
<evidence type="ECO:0000256" key="4">
    <source>
        <dbReference type="ARBA" id="ARBA00023277"/>
    </source>
</evidence>
<evidence type="ECO:0000256" key="8">
    <source>
        <dbReference type="PIRSR" id="PIRSR038994-3"/>
    </source>
</evidence>
<evidence type="ECO:0000256" key="6">
    <source>
        <dbReference type="PIRSR" id="PIRSR038994-1"/>
    </source>
</evidence>
<dbReference type="Pfam" id="PF01979">
    <property type="entry name" value="Amidohydro_1"/>
    <property type="match status" value="1"/>
</dbReference>
<feature type="binding site" evidence="7">
    <location>
        <begin position="216"/>
        <end position="217"/>
    </location>
    <ligand>
        <name>substrate</name>
    </ligand>
</feature>
<keyword evidence="3 5" id="KW-0378">Hydrolase</keyword>
<organism evidence="10 11">
    <name type="scientific">Sphingobacterium multivorum</name>
    <dbReference type="NCBI Taxonomy" id="28454"/>
    <lineage>
        <taxon>Bacteria</taxon>
        <taxon>Pseudomonadati</taxon>
        <taxon>Bacteroidota</taxon>
        <taxon>Sphingobacteriia</taxon>
        <taxon>Sphingobacteriales</taxon>
        <taxon>Sphingobacteriaceae</taxon>
        <taxon>Sphingobacterium</taxon>
    </lineage>
</organism>
<feature type="binding site" evidence="8">
    <location>
        <position position="128"/>
    </location>
    <ligand>
        <name>Zn(2+)</name>
        <dbReference type="ChEBI" id="CHEBI:29105"/>
    </ligand>
</feature>
<dbReference type="Proteomes" id="UP000432350">
    <property type="component" value="Unassembled WGS sequence"/>
</dbReference>
<reference evidence="10 11" key="1">
    <citation type="submission" date="2019-10" db="EMBL/GenBank/DDBJ databases">
        <authorList>
            <person name="Karimi E."/>
        </authorList>
    </citation>
    <scope>NUCLEOTIDE SEQUENCE [LARGE SCALE GENOMIC DNA]</scope>
    <source>
        <strain evidence="10">Sphingobacterium sp. 8BC</strain>
    </source>
</reference>
<dbReference type="InterPro" id="IPR003764">
    <property type="entry name" value="GlcNAc_6-P_deAcase"/>
</dbReference>
<feature type="binding site" evidence="7">
    <location>
        <position position="248"/>
    </location>
    <ligand>
        <name>substrate</name>
    </ligand>
</feature>
<proteinExistence type="inferred from homology"/>
<comment type="similarity">
    <text evidence="1 5">Belongs to the metallo-dependent hydrolases superfamily. NagA family.</text>
</comment>
<dbReference type="Gene3D" id="2.30.40.10">
    <property type="entry name" value="Urease, subunit C, domain 1"/>
    <property type="match status" value="1"/>
</dbReference>
<evidence type="ECO:0000256" key="5">
    <source>
        <dbReference type="PIRNR" id="PIRNR038994"/>
    </source>
</evidence>
<dbReference type="InterPro" id="IPR032466">
    <property type="entry name" value="Metal_Hydrolase"/>
</dbReference>
<evidence type="ECO:0000259" key="9">
    <source>
        <dbReference type="Pfam" id="PF01979"/>
    </source>
</evidence>
<comment type="cofactor">
    <cofactor evidence="8">
        <name>a divalent metal cation</name>
        <dbReference type="ChEBI" id="CHEBI:60240"/>
    </cofactor>
    <text evidence="8">Binds 1 divalent metal cation per subunit.</text>
</comment>